<sequence>MVDSPPLSMGKSEAKQQRLRFGAGDNLYCLRQSLTSRWLVRGMWRVIPPSTEDIKALTLELKTRLTAIDCRLESLTRCMEDLKDRMDKQHTRLTDAEHYISNVEHVHNQQVKTLEELKVELCKVQLKNEYLEARYRNNICILGIPESTVMGCTDDYIENLLLNMFGALRFSQSFLIEQAHRSLAP</sequence>
<protein>
    <submittedName>
        <fullName evidence="1">Uncharacterized protein</fullName>
    </submittedName>
</protein>
<dbReference type="EMBL" id="JANPWB010000016">
    <property type="protein sequence ID" value="KAJ1081723.1"/>
    <property type="molecule type" value="Genomic_DNA"/>
</dbReference>
<keyword evidence="2" id="KW-1185">Reference proteome</keyword>
<dbReference type="Proteomes" id="UP001066276">
    <property type="component" value="Chromosome 12"/>
</dbReference>
<evidence type="ECO:0000313" key="1">
    <source>
        <dbReference type="EMBL" id="KAJ1081723.1"/>
    </source>
</evidence>
<evidence type="ECO:0000313" key="2">
    <source>
        <dbReference type="Proteomes" id="UP001066276"/>
    </source>
</evidence>
<proteinExistence type="predicted"/>
<name>A0AAV7KXF0_PLEWA</name>
<comment type="caution">
    <text evidence="1">The sequence shown here is derived from an EMBL/GenBank/DDBJ whole genome shotgun (WGS) entry which is preliminary data.</text>
</comment>
<dbReference type="Gene3D" id="3.30.70.1820">
    <property type="entry name" value="L1 transposable element, RRM domain"/>
    <property type="match status" value="1"/>
</dbReference>
<reference evidence="1" key="1">
    <citation type="journal article" date="2022" name="bioRxiv">
        <title>Sequencing and chromosome-scale assembly of the giantPleurodeles waltlgenome.</title>
        <authorList>
            <person name="Brown T."/>
            <person name="Elewa A."/>
            <person name="Iarovenko S."/>
            <person name="Subramanian E."/>
            <person name="Araus A.J."/>
            <person name="Petzold A."/>
            <person name="Susuki M."/>
            <person name="Suzuki K.-i.T."/>
            <person name="Hayashi T."/>
            <person name="Toyoda A."/>
            <person name="Oliveira C."/>
            <person name="Osipova E."/>
            <person name="Leigh N.D."/>
            <person name="Simon A."/>
            <person name="Yun M.H."/>
        </authorList>
    </citation>
    <scope>NUCLEOTIDE SEQUENCE</scope>
    <source>
        <strain evidence="1">20211129_DDA</strain>
        <tissue evidence="1">Liver</tissue>
    </source>
</reference>
<gene>
    <name evidence="1" type="ORF">NDU88_001901</name>
</gene>
<dbReference type="AlphaFoldDB" id="A0AAV7KXF0"/>
<accession>A0AAV7KXF0</accession>
<organism evidence="1 2">
    <name type="scientific">Pleurodeles waltl</name>
    <name type="common">Iberian ribbed newt</name>
    <dbReference type="NCBI Taxonomy" id="8319"/>
    <lineage>
        <taxon>Eukaryota</taxon>
        <taxon>Metazoa</taxon>
        <taxon>Chordata</taxon>
        <taxon>Craniata</taxon>
        <taxon>Vertebrata</taxon>
        <taxon>Euteleostomi</taxon>
        <taxon>Amphibia</taxon>
        <taxon>Batrachia</taxon>
        <taxon>Caudata</taxon>
        <taxon>Salamandroidea</taxon>
        <taxon>Salamandridae</taxon>
        <taxon>Pleurodelinae</taxon>
        <taxon>Pleurodeles</taxon>
    </lineage>
</organism>